<keyword evidence="12" id="KW-0808">Transferase</keyword>
<evidence type="ECO:0000256" key="2">
    <source>
        <dbReference type="ARBA" id="ARBA00008097"/>
    </source>
</evidence>
<sequence>MRKMKEEDVVISVLTVQGLVQGVGFRPFIYRIASEMNICGEVDNRNNGVCIRAVLTSAQRELFIERIYRERPKVASIHRITISEKIEAKNPYTDFRITPSRSESDEVTQVAPDIAVCSECLRDRKMQAHRLQYPFVNCTHCGPRFSIIRDLPYDRGQTTMSAFSMCPSCRKEYTTVCDRRFHAEPVACNHCGPSYYALYNKVKVTNYPELLDLSSRLLREGEVIATKGIGGYHLICDARNEKAVSRLREVKQRDGKPFAVLFRDIENIRRYVSLNEAEEESLLSWRRPIVLLKQLRALAPSVNPGMETLGCMLPYMPIHSDWFEQLDTPVLVMTSGNISECPIAITPEEAEKQLAGKVPLLLHHNREIHNRVDDSVLQICGGQPCLIRRSRGYVPEPFFADIPVEGILAFGAEKVNTFALGKGETILQSQYIGDLKNWETYRFYKESLERFQHLFRFRPSLLVCDLHPDYLSSREAERYASDLHLPLLHVQHHHAHAAACMLEYGLDEPVIALVLDGTGLGDDGKAWGGEIFLCDRREYKRLSHLEYVPLPGGDKASTEPWRMAVAYLWHYYGNEIPFPTGFRERIGEAKIQMLLKMMEKGINTPYTSSAGRLFDAVASLLGVCDISTHQAEAPVKLEQLASDEHQSRYSVLIEKEFISMRPVLEGILEDLAAGVPVAELSARFHNTLAWLLVEMAKRYRKQTGADKVVISGGCFQNKRLTEQLQRMFAEAGIPLFVSGRIPCNDGGVAVGQLAIAASQKRQL</sequence>
<gene>
    <name evidence="12" type="primary">hypF</name>
    <name evidence="12" type="ORF">PRABACTJOHN_01425</name>
</gene>
<dbReference type="Gene3D" id="3.90.870.50">
    <property type="match status" value="1"/>
</dbReference>
<comment type="caution">
    <text evidence="12">The sequence shown here is derived from an EMBL/GenBank/DDBJ whole genome shotgun (WGS) entry which is preliminary data.</text>
</comment>
<dbReference type="PROSITE" id="PS00150">
    <property type="entry name" value="ACYLPHOSPHATASE_1"/>
    <property type="match status" value="1"/>
</dbReference>
<dbReference type="InterPro" id="IPR004421">
    <property type="entry name" value="Carbamoyltransferase_HypF"/>
</dbReference>
<evidence type="ECO:0000313" key="12">
    <source>
        <dbReference type="EMBL" id="EEC97168.1"/>
    </source>
</evidence>
<feature type="active site" evidence="9">
    <location>
        <position position="26"/>
    </location>
</feature>
<evidence type="ECO:0000256" key="3">
    <source>
        <dbReference type="ARBA" id="ARBA00022598"/>
    </source>
</evidence>
<dbReference type="EC" id="6.2.-.-" evidence="8"/>
<dbReference type="InterPro" id="IPR001792">
    <property type="entry name" value="Acylphosphatase-like_dom"/>
</dbReference>
<dbReference type="Pfam" id="PF07503">
    <property type="entry name" value="zf-HYPF"/>
    <property type="match status" value="2"/>
</dbReference>
<dbReference type="InterPro" id="IPR036046">
    <property type="entry name" value="Acylphosphatase-like_dom_sf"/>
</dbReference>
<dbReference type="GO" id="GO:0016874">
    <property type="term" value="F:ligase activity"/>
    <property type="evidence" value="ECO:0007669"/>
    <property type="project" value="UniProtKB-UniRule"/>
</dbReference>
<dbReference type="AlphaFoldDB" id="B7B8S2"/>
<reference evidence="12 13" key="2">
    <citation type="submission" date="2008-10" db="EMBL/GenBank/DDBJ databases">
        <authorList>
            <person name="Fulton L."/>
            <person name="Clifton S."/>
            <person name="Fulton B."/>
            <person name="Xu J."/>
            <person name="Minx P."/>
            <person name="Pepin K.H."/>
            <person name="Johnson M."/>
            <person name="Bhonagiri V."/>
            <person name="Nash W.E."/>
            <person name="Mardis E.R."/>
            <person name="Wilson R.K."/>
        </authorList>
    </citation>
    <scope>NUCLEOTIDE SEQUENCE [LARGE SCALE GENOMIC DNA]</scope>
    <source>
        <strain evidence="12 13">DSM 18315</strain>
    </source>
</reference>
<dbReference type="PANTHER" id="PTHR42959">
    <property type="entry name" value="CARBAMOYLTRANSFERASE"/>
    <property type="match status" value="1"/>
</dbReference>
<dbReference type="PANTHER" id="PTHR42959:SF1">
    <property type="entry name" value="CARBAMOYLTRANSFERASE HYPF"/>
    <property type="match status" value="1"/>
</dbReference>
<dbReference type="SUPFAM" id="SSF53067">
    <property type="entry name" value="Actin-like ATPase domain"/>
    <property type="match status" value="1"/>
</dbReference>
<comment type="catalytic activity">
    <reaction evidence="9">
        <text>an acyl phosphate + H2O = a carboxylate + phosphate + H(+)</text>
        <dbReference type="Rhea" id="RHEA:14965"/>
        <dbReference type="ChEBI" id="CHEBI:15377"/>
        <dbReference type="ChEBI" id="CHEBI:15378"/>
        <dbReference type="ChEBI" id="CHEBI:29067"/>
        <dbReference type="ChEBI" id="CHEBI:43474"/>
        <dbReference type="ChEBI" id="CHEBI:59918"/>
        <dbReference type="EC" id="3.6.1.7"/>
    </reaction>
</comment>
<dbReference type="FunFam" id="3.30.420.40:FF:000124">
    <property type="entry name" value="Carbamoyltransferase HypF"/>
    <property type="match status" value="1"/>
</dbReference>
<dbReference type="PROSITE" id="PS51163">
    <property type="entry name" value="YRDC"/>
    <property type="match status" value="1"/>
</dbReference>
<keyword evidence="6" id="KW-0862">Zinc</keyword>
<dbReference type="HOGENOM" id="CLU_009164_0_0_10"/>
<dbReference type="GO" id="GO:0008270">
    <property type="term" value="F:zinc ion binding"/>
    <property type="evidence" value="ECO:0007669"/>
    <property type="project" value="UniProtKB-KW"/>
</dbReference>
<dbReference type="Pfam" id="PF00708">
    <property type="entry name" value="Acylphosphatase"/>
    <property type="match status" value="1"/>
</dbReference>
<accession>B7B8S2</accession>
<dbReference type="STRING" id="537006.PRABACTJOHN_01425"/>
<feature type="active site" evidence="9">
    <location>
        <position position="44"/>
    </location>
</feature>
<comment type="pathway">
    <text evidence="1">Protein modification; [NiFe] hydrogenase maturation.</text>
</comment>
<comment type="catalytic activity">
    <reaction evidence="7">
        <text>C-terminal L-cysteinyl-[HypE protein] + carbamoyl phosphate + ATP + H2O = C-terminal S-carboxamide-L-cysteinyl-[HypE protein] + AMP + phosphate + diphosphate + H(+)</text>
        <dbReference type="Rhea" id="RHEA:55636"/>
        <dbReference type="Rhea" id="RHEA-COMP:14247"/>
        <dbReference type="Rhea" id="RHEA-COMP:14392"/>
        <dbReference type="ChEBI" id="CHEBI:15377"/>
        <dbReference type="ChEBI" id="CHEBI:15378"/>
        <dbReference type="ChEBI" id="CHEBI:30616"/>
        <dbReference type="ChEBI" id="CHEBI:33019"/>
        <dbReference type="ChEBI" id="CHEBI:43474"/>
        <dbReference type="ChEBI" id="CHEBI:58228"/>
        <dbReference type="ChEBI" id="CHEBI:76913"/>
        <dbReference type="ChEBI" id="CHEBI:139126"/>
        <dbReference type="ChEBI" id="CHEBI:456215"/>
    </reaction>
</comment>
<dbReference type="SUPFAM" id="SSF54975">
    <property type="entry name" value="Acylphosphatase/BLUF domain-like"/>
    <property type="match status" value="1"/>
</dbReference>
<evidence type="ECO:0000256" key="9">
    <source>
        <dbReference type="PROSITE-ProRule" id="PRU00520"/>
    </source>
</evidence>
<dbReference type="Pfam" id="PF01300">
    <property type="entry name" value="Sua5_yciO_yrdC"/>
    <property type="match status" value="1"/>
</dbReference>
<dbReference type="UniPathway" id="UPA00335"/>
<dbReference type="GO" id="GO:0051604">
    <property type="term" value="P:protein maturation"/>
    <property type="evidence" value="ECO:0007669"/>
    <property type="project" value="TreeGrafter"/>
</dbReference>
<dbReference type="InterPro" id="IPR017968">
    <property type="entry name" value="Acylphosphatase_CS"/>
</dbReference>
<dbReference type="EMBL" id="ABYH01000129">
    <property type="protein sequence ID" value="EEC97168.1"/>
    <property type="molecule type" value="Genomic_DNA"/>
</dbReference>
<keyword evidence="5" id="KW-0863">Zinc-finger</keyword>
<evidence type="ECO:0000256" key="4">
    <source>
        <dbReference type="ARBA" id="ARBA00022723"/>
    </source>
</evidence>
<keyword evidence="3" id="KW-0436">Ligase</keyword>
<reference evidence="12 13" key="1">
    <citation type="submission" date="2008-10" db="EMBL/GenBank/DDBJ databases">
        <title>Draft genome sequence of Parabacteroides johnsonii (DSM 18315).</title>
        <authorList>
            <person name="Sudarsanam P."/>
            <person name="Ley R."/>
            <person name="Guruge J."/>
            <person name="Turnbaugh P.J."/>
            <person name="Mahowald M."/>
            <person name="Liep D."/>
            <person name="Gordon J."/>
        </authorList>
    </citation>
    <scope>NUCLEOTIDE SEQUENCE [LARGE SCALE GENOMIC DNA]</scope>
    <source>
        <strain evidence="12 13">DSM 18315</strain>
    </source>
</reference>
<feature type="domain" description="YrdC-like" evidence="11">
    <location>
        <begin position="208"/>
        <end position="392"/>
    </location>
</feature>
<comment type="similarity">
    <text evidence="2 8">Belongs to the carbamoyltransferase HypF family.</text>
</comment>
<dbReference type="Gene3D" id="3.30.110.120">
    <property type="match status" value="1"/>
</dbReference>
<dbReference type="PIRSF" id="PIRSF006256">
    <property type="entry name" value="CMPcnvr_hdrg_mat"/>
    <property type="match status" value="1"/>
</dbReference>
<evidence type="ECO:0000313" key="13">
    <source>
        <dbReference type="Proteomes" id="UP000005510"/>
    </source>
</evidence>
<protein>
    <recommendedName>
        <fullName evidence="8">Carbamoyltransferase</fullName>
        <ecNumber evidence="8">6.2.-.-</ecNumber>
    </recommendedName>
</protein>
<dbReference type="InterPro" id="IPR041440">
    <property type="entry name" value="HypF_C"/>
</dbReference>
<proteinExistence type="inferred from homology"/>
<feature type="domain" description="Acylphosphatase-like" evidence="10">
    <location>
        <begin position="11"/>
        <end position="99"/>
    </location>
</feature>
<organism evidence="12 13">
    <name type="scientific">Parabacteroides johnsonii DSM 18315</name>
    <dbReference type="NCBI Taxonomy" id="537006"/>
    <lineage>
        <taxon>Bacteria</taxon>
        <taxon>Pseudomonadati</taxon>
        <taxon>Bacteroidota</taxon>
        <taxon>Bacteroidia</taxon>
        <taxon>Bacteroidales</taxon>
        <taxon>Tannerellaceae</taxon>
        <taxon>Parabacteroides</taxon>
    </lineage>
</organism>
<dbReference type="SUPFAM" id="SSF55821">
    <property type="entry name" value="YrdC/RibB"/>
    <property type="match status" value="1"/>
</dbReference>
<dbReference type="GO" id="GO:0016743">
    <property type="term" value="F:carboxyl- or carbamoyltransferase activity"/>
    <property type="evidence" value="ECO:0007669"/>
    <property type="project" value="UniProtKB-UniRule"/>
</dbReference>
<evidence type="ECO:0000259" key="11">
    <source>
        <dbReference type="PROSITE" id="PS51163"/>
    </source>
</evidence>
<dbReference type="InterPro" id="IPR017945">
    <property type="entry name" value="DHBP_synth_RibB-like_a/b_dom"/>
</dbReference>
<evidence type="ECO:0000256" key="7">
    <source>
        <dbReference type="ARBA" id="ARBA00048220"/>
    </source>
</evidence>
<dbReference type="InterPro" id="IPR006070">
    <property type="entry name" value="Sua5-like_dom"/>
</dbReference>
<evidence type="ECO:0000256" key="8">
    <source>
        <dbReference type="PIRNR" id="PIRNR006256"/>
    </source>
</evidence>
<dbReference type="GO" id="GO:0003725">
    <property type="term" value="F:double-stranded RNA binding"/>
    <property type="evidence" value="ECO:0007669"/>
    <property type="project" value="InterPro"/>
</dbReference>
<evidence type="ECO:0000256" key="6">
    <source>
        <dbReference type="ARBA" id="ARBA00022833"/>
    </source>
</evidence>
<evidence type="ECO:0000256" key="1">
    <source>
        <dbReference type="ARBA" id="ARBA00004711"/>
    </source>
</evidence>
<dbReference type="Proteomes" id="UP000005510">
    <property type="component" value="Unassembled WGS sequence"/>
</dbReference>
<dbReference type="Pfam" id="PF22521">
    <property type="entry name" value="HypF_C_2"/>
    <property type="match status" value="1"/>
</dbReference>
<dbReference type="Gene3D" id="3.30.420.360">
    <property type="match status" value="1"/>
</dbReference>
<dbReference type="InterPro" id="IPR055128">
    <property type="entry name" value="HypF_C_2"/>
</dbReference>
<name>B7B8S2_9BACT</name>
<evidence type="ECO:0000259" key="10">
    <source>
        <dbReference type="PROSITE" id="PS51160"/>
    </source>
</evidence>
<dbReference type="PROSITE" id="PS51160">
    <property type="entry name" value="ACYLPHOSPHATASE_3"/>
    <property type="match status" value="1"/>
</dbReference>
<keyword evidence="9" id="KW-0378">Hydrolase</keyword>
<dbReference type="NCBIfam" id="TIGR00143">
    <property type="entry name" value="hypF"/>
    <property type="match status" value="1"/>
</dbReference>
<dbReference type="Gene3D" id="3.30.420.40">
    <property type="match status" value="1"/>
</dbReference>
<dbReference type="GO" id="GO:0003998">
    <property type="term" value="F:acylphosphatase activity"/>
    <property type="evidence" value="ECO:0007669"/>
    <property type="project" value="UniProtKB-EC"/>
</dbReference>
<evidence type="ECO:0000256" key="5">
    <source>
        <dbReference type="ARBA" id="ARBA00022771"/>
    </source>
</evidence>
<dbReference type="InterPro" id="IPR043129">
    <property type="entry name" value="ATPase_NBD"/>
</dbReference>
<dbReference type="InterPro" id="IPR011125">
    <property type="entry name" value="Znf_HypF"/>
</dbReference>
<keyword evidence="4" id="KW-0479">Metal-binding</keyword>
<dbReference type="InterPro" id="IPR051060">
    <property type="entry name" value="Carbamoyltrans_HypF-like"/>
</dbReference>
<dbReference type="Pfam" id="PF17788">
    <property type="entry name" value="HypF_C"/>
    <property type="match status" value="1"/>
</dbReference>